<dbReference type="Proteomes" id="UP000656881">
    <property type="component" value="Unassembled WGS sequence"/>
</dbReference>
<evidence type="ECO:0000256" key="7">
    <source>
        <dbReference type="ARBA" id="ARBA00022763"/>
    </source>
</evidence>
<dbReference type="SMART" id="SM00478">
    <property type="entry name" value="ENDO3c"/>
    <property type="match status" value="1"/>
</dbReference>
<evidence type="ECO:0000313" key="17">
    <source>
        <dbReference type="Proteomes" id="UP000656881"/>
    </source>
</evidence>
<evidence type="ECO:0000256" key="11">
    <source>
        <dbReference type="ARBA" id="ARBA00023159"/>
    </source>
</evidence>
<evidence type="ECO:0000256" key="1">
    <source>
        <dbReference type="ARBA" id="ARBA00000086"/>
    </source>
</evidence>
<gene>
    <name evidence="16" type="ORF">GCM10012286_07600</name>
</gene>
<evidence type="ECO:0000256" key="6">
    <source>
        <dbReference type="ARBA" id="ARBA00022723"/>
    </source>
</evidence>
<dbReference type="Pfam" id="PF06029">
    <property type="entry name" value="AlkA_N"/>
    <property type="match status" value="1"/>
</dbReference>
<feature type="region of interest" description="Disordered" evidence="14">
    <location>
        <begin position="344"/>
        <end position="379"/>
    </location>
</feature>
<keyword evidence="17" id="KW-1185">Reference proteome</keyword>
<dbReference type="Gene3D" id="1.10.340.30">
    <property type="entry name" value="Hypothetical protein, domain 2"/>
    <property type="match status" value="1"/>
</dbReference>
<feature type="domain" description="HTH araC/xylS-type" evidence="15">
    <location>
        <begin position="246"/>
        <end position="344"/>
    </location>
</feature>
<dbReference type="Gene3D" id="3.30.310.20">
    <property type="entry name" value="DNA-3-methyladenine glycosylase AlkA, N-terminal domain"/>
    <property type="match status" value="1"/>
</dbReference>
<dbReference type="EC" id="3.2.2.21" evidence="3"/>
<evidence type="ECO:0000256" key="14">
    <source>
        <dbReference type="SAM" id="MobiDB-lite"/>
    </source>
</evidence>
<dbReference type="Gene3D" id="1.10.1670.10">
    <property type="entry name" value="Helix-hairpin-Helix base-excision DNA repair enzymes (C-terminal)"/>
    <property type="match status" value="1"/>
</dbReference>
<dbReference type="Gene3D" id="3.40.10.10">
    <property type="entry name" value="DNA Methylphosphotriester Repair Domain"/>
    <property type="match status" value="1"/>
</dbReference>
<evidence type="ECO:0000256" key="4">
    <source>
        <dbReference type="ARBA" id="ARBA00022603"/>
    </source>
</evidence>
<comment type="caution">
    <text evidence="16">The sequence shown here is derived from an EMBL/GenBank/DDBJ whole genome shotgun (WGS) entry which is preliminary data.</text>
</comment>
<dbReference type="SUPFAM" id="SSF55945">
    <property type="entry name" value="TATA-box binding protein-like"/>
    <property type="match status" value="1"/>
</dbReference>
<dbReference type="SUPFAM" id="SSF57884">
    <property type="entry name" value="Ada DNA repair protein, N-terminal domain (N-Ada 10)"/>
    <property type="match status" value="1"/>
</dbReference>
<dbReference type="InterPro" id="IPR037046">
    <property type="entry name" value="AlkA_N_sf"/>
</dbReference>
<dbReference type="Pfam" id="PF00730">
    <property type="entry name" value="HhH-GPD"/>
    <property type="match status" value="1"/>
</dbReference>
<keyword evidence="4" id="KW-0489">Methyltransferase</keyword>
<evidence type="ECO:0000256" key="9">
    <source>
        <dbReference type="ARBA" id="ARBA00023015"/>
    </source>
</evidence>
<feature type="compositionally biased region" description="Low complexity" evidence="14">
    <location>
        <begin position="366"/>
        <end position="379"/>
    </location>
</feature>
<organism evidence="16 17">
    <name type="scientific">Streptomyces lasiicapitis</name>
    <dbReference type="NCBI Taxonomy" id="1923961"/>
    <lineage>
        <taxon>Bacteria</taxon>
        <taxon>Bacillati</taxon>
        <taxon>Actinomycetota</taxon>
        <taxon>Actinomycetes</taxon>
        <taxon>Kitasatosporales</taxon>
        <taxon>Streptomycetaceae</taxon>
        <taxon>Streptomyces</taxon>
    </lineage>
</organism>
<dbReference type="InterPro" id="IPR009057">
    <property type="entry name" value="Homeodomain-like_sf"/>
</dbReference>
<dbReference type="PROSITE" id="PS01124">
    <property type="entry name" value="HTH_ARAC_FAMILY_2"/>
    <property type="match status" value="1"/>
</dbReference>
<evidence type="ECO:0000313" key="16">
    <source>
        <dbReference type="EMBL" id="GGO36083.1"/>
    </source>
</evidence>
<sequence>MQTASHTTSRTPEATATPRMAAGTGPESRGPAGPTGADRSGRDSAGQAEPQAIGRTAPRGTRPTAPEGTRPAAAPQGTRSMGPESTGSAGRASTHPAEPEGTRPAAPESTRPAGPVGTGPAEPHPAGQAEPQATGRTASRPARQPDPSPGPGRAAAPAGMHGDFDRCVRAVQSKDARFDGWFFTAVLTTRIYCRPSCPVVPPKPENMTFHPSAASCQQAGFRACKRCRPDSSPGSPEWNERADLVARAMRLIGDGVVDREGVPGLATRLGYSTRQVERQLLAELGAGPLALARAQRAQTARLLIETTTLPMAQIAFGAGFSSIRAFNDTVREVFALAPGELRTRAAKRGGSRRNPPAYTTPPAPGSTPAATPDSTAAPTPTLGTISLRLPFRAPLNPDNLFGHLVATAVPGVEEWRDGAYRRTLRLPYGHGIVALTPHPDHIGCRLTLTDPRDLTLAISRCRRMLDLDADPVAVDGLLADDPLLAPLVAKAPGRRVPRTVDEDEFAVRAVLGQQVSTAAARTHAARLVTAHGEPVDDPEGGLTHLFPAPEALAALDPESLALPRSRRTTLTTLVRHLADGTLQLGVENDWERARAQLTALPGFGPWTTEVIAMRALGDPDAFLPSDLGIRRAAQALGLPHTPAALTARAAAWRPWRAYAVQYLWATDDHAINNLPA</sequence>
<keyword evidence="11" id="KW-0010">Activator</keyword>
<dbReference type="InterPro" id="IPR023170">
    <property type="entry name" value="HhH_base_excis_C"/>
</dbReference>
<keyword evidence="9" id="KW-0805">Transcription regulation</keyword>
<evidence type="ECO:0000256" key="13">
    <source>
        <dbReference type="ARBA" id="ARBA00023204"/>
    </source>
</evidence>
<dbReference type="SMART" id="SM01009">
    <property type="entry name" value="AlkA_N"/>
    <property type="match status" value="1"/>
</dbReference>
<dbReference type="Pfam" id="PF02805">
    <property type="entry name" value="Ada_Zn_binding"/>
    <property type="match status" value="1"/>
</dbReference>
<proteinExistence type="predicted"/>
<keyword evidence="10" id="KW-0238">DNA-binding</keyword>
<dbReference type="InterPro" id="IPR018060">
    <property type="entry name" value="HTH_AraC"/>
</dbReference>
<feature type="compositionally biased region" description="Polar residues" evidence="14">
    <location>
        <begin position="1"/>
        <end position="14"/>
    </location>
</feature>
<dbReference type="InterPro" id="IPR010316">
    <property type="entry name" value="AlkA_N"/>
</dbReference>
<comment type="cofactor">
    <cofactor evidence="2">
        <name>Zn(2+)</name>
        <dbReference type="ChEBI" id="CHEBI:29105"/>
    </cofactor>
</comment>
<name>A0ABQ2LJ00_9ACTN</name>
<keyword evidence="12" id="KW-0804">Transcription</keyword>
<evidence type="ECO:0000256" key="10">
    <source>
        <dbReference type="ARBA" id="ARBA00023125"/>
    </source>
</evidence>
<evidence type="ECO:0000256" key="8">
    <source>
        <dbReference type="ARBA" id="ARBA00022833"/>
    </source>
</evidence>
<comment type="catalytic activity">
    <reaction evidence="1">
        <text>Hydrolysis of alkylated DNA, releasing 3-methyladenine, 3-methylguanine, 7-methylguanine and 7-methyladenine.</text>
        <dbReference type="EC" id="3.2.2.21"/>
    </reaction>
</comment>
<keyword evidence="8" id="KW-0862">Zinc</keyword>
<feature type="compositionally biased region" description="Low complexity" evidence="14">
    <location>
        <begin position="151"/>
        <end position="160"/>
    </location>
</feature>
<dbReference type="CDD" id="cd00056">
    <property type="entry name" value="ENDO3c"/>
    <property type="match status" value="1"/>
</dbReference>
<dbReference type="Gene3D" id="1.10.10.60">
    <property type="entry name" value="Homeodomain-like"/>
    <property type="match status" value="1"/>
</dbReference>
<evidence type="ECO:0000256" key="2">
    <source>
        <dbReference type="ARBA" id="ARBA00001947"/>
    </source>
</evidence>
<dbReference type="InterPro" id="IPR051912">
    <property type="entry name" value="Alkylbase_DNA_Glycosylase/TA"/>
</dbReference>
<dbReference type="Pfam" id="PF12833">
    <property type="entry name" value="HTH_18"/>
    <property type="match status" value="1"/>
</dbReference>
<dbReference type="InterPro" id="IPR011257">
    <property type="entry name" value="DNA_glycosylase"/>
</dbReference>
<evidence type="ECO:0000256" key="3">
    <source>
        <dbReference type="ARBA" id="ARBA00012000"/>
    </source>
</evidence>
<dbReference type="InterPro" id="IPR035451">
    <property type="entry name" value="Ada-like_dom_sf"/>
</dbReference>
<reference evidence="17" key="1">
    <citation type="journal article" date="2019" name="Int. J. Syst. Evol. Microbiol.">
        <title>The Global Catalogue of Microorganisms (GCM) 10K type strain sequencing project: providing services to taxonomists for standard genome sequencing and annotation.</title>
        <authorList>
            <consortium name="The Broad Institute Genomics Platform"/>
            <consortium name="The Broad Institute Genome Sequencing Center for Infectious Disease"/>
            <person name="Wu L."/>
            <person name="Ma J."/>
        </authorList>
    </citation>
    <scope>NUCLEOTIDE SEQUENCE [LARGE SCALE GENOMIC DNA]</scope>
    <source>
        <strain evidence="17">CGMCC 4.7349</strain>
    </source>
</reference>
<dbReference type="SUPFAM" id="SSF48150">
    <property type="entry name" value="DNA-glycosylase"/>
    <property type="match status" value="1"/>
</dbReference>
<keyword evidence="6" id="KW-0479">Metal-binding</keyword>
<dbReference type="PANTHER" id="PTHR43003">
    <property type="entry name" value="DNA-3-METHYLADENINE GLYCOSYLASE"/>
    <property type="match status" value="1"/>
</dbReference>
<protein>
    <recommendedName>
        <fullName evidence="3">DNA-3-methyladenine glycosylase II</fullName>
        <ecNumber evidence="3">3.2.2.21</ecNumber>
    </recommendedName>
</protein>
<dbReference type="InterPro" id="IPR018062">
    <property type="entry name" value="HTH_AraC-typ_CS"/>
</dbReference>
<evidence type="ECO:0000259" key="15">
    <source>
        <dbReference type="PROSITE" id="PS01124"/>
    </source>
</evidence>
<feature type="region of interest" description="Disordered" evidence="14">
    <location>
        <begin position="1"/>
        <end position="160"/>
    </location>
</feature>
<evidence type="ECO:0000256" key="12">
    <source>
        <dbReference type="ARBA" id="ARBA00023163"/>
    </source>
</evidence>
<dbReference type="SMART" id="SM00342">
    <property type="entry name" value="HTH_ARAC"/>
    <property type="match status" value="1"/>
</dbReference>
<keyword evidence="5" id="KW-0808">Transferase</keyword>
<keyword evidence="7" id="KW-0227">DNA damage</keyword>
<dbReference type="PANTHER" id="PTHR43003:SF13">
    <property type="entry name" value="DNA-3-METHYLADENINE GLYCOSYLASE 2"/>
    <property type="match status" value="1"/>
</dbReference>
<accession>A0ABQ2LJ00</accession>
<feature type="compositionally biased region" description="Polar residues" evidence="14">
    <location>
        <begin position="77"/>
        <end position="88"/>
    </location>
</feature>
<dbReference type="EMBL" id="BMNG01000002">
    <property type="protein sequence ID" value="GGO36083.1"/>
    <property type="molecule type" value="Genomic_DNA"/>
</dbReference>
<dbReference type="PROSITE" id="PS00041">
    <property type="entry name" value="HTH_ARAC_FAMILY_1"/>
    <property type="match status" value="1"/>
</dbReference>
<dbReference type="SUPFAM" id="SSF46689">
    <property type="entry name" value="Homeodomain-like"/>
    <property type="match status" value="1"/>
</dbReference>
<dbReference type="InterPro" id="IPR004026">
    <property type="entry name" value="Ada_DNA_repair_Zn-bd"/>
</dbReference>
<keyword evidence="13" id="KW-0234">DNA repair</keyword>
<evidence type="ECO:0000256" key="5">
    <source>
        <dbReference type="ARBA" id="ARBA00022679"/>
    </source>
</evidence>
<dbReference type="InterPro" id="IPR003265">
    <property type="entry name" value="HhH-GPD_domain"/>
</dbReference>